<dbReference type="Proteomes" id="UP000027037">
    <property type="component" value="Unassembled WGS sequence"/>
</dbReference>
<evidence type="ECO:0000313" key="2">
    <source>
        <dbReference type="Proteomes" id="UP000027037"/>
    </source>
</evidence>
<reference evidence="1 2" key="1">
    <citation type="journal article" date="2014" name="Antonie Van Leeuwenhoek">
        <title>Hyphomonas beringensis sp. nov. and Hyphomonas chukchiensis sp. nov., isolated from surface seawater of the Bering Sea and Chukchi Sea.</title>
        <authorList>
            <person name="Li C."/>
            <person name="Lai Q."/>
            <person name="Li G."/>
            <person name="Dong C."/>
            <person name="Wang J."/>
            <person name="Liao Y."/>
            <person name="Shao Z."/>
        </authorList>
    </citation>
    <scope>NUCLEOTIDE SEQUENCE [LARGE SCALE GENOMIC DNA]</scope>
    <source>
        <strain evidence="1 2">25B14_1</strain>
    </source>
</reference>
<comment type="caution">
    <text evidence="1">The sequence shown here is derived from an EMBL/GenBank/DDBJ whole genome shotgun (WGS) entry which is preliminary data.</text>
</comment>
<accession>A0A062U2Z1</accession>
<dbReference type="PATRIC" id="fig|1280946.3.peg.3532"/>
<dbReference type="RefSeq" id="WP_034799773.1">
    <property type="nucleotide sequence ID" value="NZ_AWFF01000109.1"/>
</dbReference>
<proteinExistence type="predicted"/>
<organism evidence="1 2">
    <name type="scientific">Hyphomonas beringensis</name>
    <dbReference type="NCBI Taxonomy" id="1280946"/>
    <lineage>
        <taxon>Bacteria</taxon>
        <taxon>Pseudomonadati</taxon>
        <taxon>Pseudomonadota</taxon>
        <taxon>Alphaproteobacteria</taxon>
        <taxon>Hyphomonadales</taxon>
        <taxon>Hyphomonadaceae</taxon>
        <taxon>Hyphomonas</taxon>
    </lineage>
</organism>
<sequence length="60" mass="6888">MKPHINMAASDNAVMHSDLRMPMVNELTAPAASDLLKKAEISRPHILERRTTRWARRSTY</sequence>
<evidence type="ECO:0000313" key="1">
    <source>
        <dbReference type="EMBL" id="KCZ50535.1"/>
    </source>
</evidence>
<protein>
    <submittedName>
        <fullName evidence="1">Uncharacterized protein</fullName>
    </submittedName>
</protein>
<name>A0A062U2Z1_9PROT</name>
<dbReference type="EMBL" id="AWFF01000109">
    <property type="protein sequence ID" value="KCZ50535.1"/>
    <property type="molecule type" value="Genomic_DNA"/>
</dbReference>
<gene>
    <name evidence="1" type="ORF">HY29_07165</name>
</gene>
<dbReference type="AlphaFoldDB" id="A0A062U2Z1"/>
<keyword evidence="2" id="KW-1185">Reference proteome</keyword>